<evidence type="ECO:0000256" key="2">
    <source>
        <dbReference type="SAM" id="MobiDB-lite"/>
    </source>
</evidence>
<dbReference type="Proteomes" id="UP000029015">
    <property type="component" value="Unassembled WGS sequence"/>
</dbReference>
<comment type="caution">
    <text evidence="4">The sequence shown here is derived from an EMBL/GenBank/DDBJ whole genome shotgun (WGS) entry which is preliminary data.</text>
</comment>
<dbReference type="PRINTS" id="PR00633">
    <property type="entry name" value="RCCNDNSATION"/>
</dbReference>
<keyword evidence="1" id="KW-0677">Repeat</keyword>
<reference evidence="4 5" key="1">
    <citation type="submission" date="2014-03" db="EMBL/GenBank/DDBJ databases">
        <title>Genomics of Bifidobacteria.</title>
        <authorList>
            <person name="Ventura M."/>
            <person name="Milani C."/>
            <person name="Lugli G.A."/>
        </authorList>
    </citation>
    <scope>NUCLEOTIDE SEQUENCE [LARGE SCALE GENOMIC DNA]</scope>
    <source>
        <strain evidence="4 5">DSM 22766</strain>
    </source>
</reference>
<dbReference type="PANTHER" id="PTHR22872">
    <property type="entry name" value="BTK-BINDING PROTEIN-RELATED"/>
    <property type="match status" value="1"/>
</dbReference>
<feature type="domain" description="RCC1-like" evidence="3">
    <location>
        <begin position="616"/>
        <end position="878"/>
    </location>
</feature>
<feature type="domain" description="RCC1-like" evidence="3">
    <location>
        <begin position="3"/>
        <end position="200"/>
    </location>
</feature>
<sequence>MDSNGDVWAWGAGNLGQLGNGSTNASNNLPVRVRVPNGVKFTSISVGLWHNLAIGTDGHTYAWGYNVYGQLGNDSFDNALEPQKVKTPGNVKFVSVSAGGTSSLAIGDDGNAYAWGFNNSGQLGDGTITNRNTPTPVNTSAKFASISMGGRHALAIGTDGKMYAWGDNSYGELGNGTPGTSQRTPIAIENAPKFNTVKAGGTDRWGGSSYDFSLGIGKDGTTYAWGYNGAGQLGIGSTDDKSVPTPVNPPLKFSAMSPGAYHALALTNDGDAYGWGQNSSIIPTFESAGNIGDGSRVDRHSPVAVQKPDNVSPDFKFVSISAGWSSSAAIGNDGNAYAWGTNTSGQLGDGTNTLRLQPVRVAKPKIAVTSVSFDGINAGTITHDPATDLFHVNAPQHTSPGKIQVRVEWTVNGQAQTAAVLDYEYMASYSVSFDMAGAPVTPPAQQHVMDGQKASWPTDDLKWDGHWFGGWELNGNAYDFTQPVTNNITLKARWDSYTFTISPVKGPSTGGAHVTVTPPAFDATLTQVSAGWYHSLGLGRDGKVYAWGRNDAGQLGDGTTSNRTSPVAVHMPGGMKFTQVVAGPNDSFALAANGFLYAWGWNSKGQLGNGNTVDQSTPVIVPVPEGSTKYTKIIPGREHTFAVTDTGVLYAWGGNDQGQLGIGTVYNSPTPVKVELPSGVTGFTQISAGNAHTVAISSTGQAYSWGSNGYGQLGSTAVTVGGRSLLPVAVTAPSGVSGFKQVVASNDWSLGISSSGRIYTWGCNSANQLGNGNGANQSAPVAPTLPTGLSFDQVNVVGDSAVALANSGAAWAWGDNQYGQLGNGNQSNQSRPVSINPPSGVTYAKVTVGKQHSLAIDTTGKAWAWGDNQYGQLGNSAGGSAGNLSLTAVVMTQPKLVITKVQFDGTAGTALTANSNGTWGVDTPAHVEGPVTVTISWSLASAPQTDYKINSYTYFTAFTLPKAGTAPLQLLTGKTLLLVSALAAGCCGGYQNARRKQSRRKPEHSSKNGVARIG</sequence>
<dbReference type="InterPro" id="IPR009091">
    <property type="entry name" value="RCC1/BLIP-II"/>
</dbReference>
<dbReference type="AlphaFoldDB" id="A0A086Z1R9"/>
<feature type="region of interest" description="Disordered" evidence="2">
    <location>
        <begin position="993"/>
        <end position="1014"/>
    </location>
</feature>
<dbReference type="Pfam" id="PF00415">
    <property type="entry name" value="RCC1"/>
    <property type="match status" value="2"/>
</dbReference>
<dbReference type="PROSITE" id="PS50012">
    <property type="entry name" value="RCC1_3"/>
    <property type="match status" value="13"/>
</dbReference>
<feature type="compositionally biased region" description="Basic residues" evidence="2">
    <location>
        <begin position="993"/>
        <end position="1002"/>
    </location>
</feature>
<dbReference type="Pfam" id="PF25390">
    <property type="entry name" value="WD40_RLD"/>
    <property type="match status" value="2"/>
</dbReference>
<accession>A0A086Z1R9</accession>
<dbReference type="EC" id="2.7.11.1" evidence="4"/>
<name>A0A086Z1R9_9BIFI</name>
<evidence type="ECO:0000256" key="1">
    <source>
        <dbReference type="ARBA" id="ARBA00022737"/>
    </source>
</evidence>
<dbReference type="InterPro" id="IPR000408">
    <property type="entry name" value="Reg_chr_condens"/>
</dbReference>
<dbReference type="SUPFAM" id="SSF50985">
    <property type="entry name" value="RCC1/BLIP-II"/>
    <property type="match status" value="4"/>
</dbReference>
<protein>
    <submittedName>
        <fullName evidence="4">Regulator of chromosome condensation, RCC1</fullName>
        <ecNumber evidence="4">2.7.11.1</ecNumber>
    </submittedName>
</protein>
<evidence type="ECO:0000259" key="3">
    <source>
        <dbReference type="Pfam" id="PF25390"/>
    </source>
</evidence>
<dbReference type="EMBL" id="JGYK01000001">
    <property type="protein sequence ID" value="KFI40469.1"/>
    <property type="molecule type" value="Genomic_DNA"/>
</dbReference>
<gene>
    <name evidence="4" type="ORF">BACT_1173</name>
</gene>
<dbReference type="InterPro" id="IPR058923">
    <property type="entry name" value="RCC1-like_dom"/>
</dbReference>
<dbReference type="eggNOG" id="COG5184">
    <property type="taxonomic scope" value="Bacteria"/>
</dbReference>
<evidence type="ECO:0000313" key="4">
    <source>
        <dbReference type="EMBL" id="KFI40469.1"/>
    </source>
</evidence>
<evidence type="ECO:0000313" key="5">
    <source>
        <dbReference type="Proteomes" id="UP000029015"/>
    </source>
</evidence>
<keyword evidence="4" id="KW-0808">Transferase</keyword>
<dbReference type="GO" id="GO:0004674">
    <property type="term" value="F:protein serine/threonine kinase activity"/>
    <property type="evidence" value="ECO:0007669"/>
    <property type="project" value="UniProtKB-EC"/>
</dbReference>
<organism evidence="4 5">
    <name type="scientific">Bifidobacterium actinocoloniiforme DSM 22766</name>
    <dbReference type="NCBI Taxonomy" id="1437605"/>
    <lineage>
        <taxon>Bacteria</taxon>
        <taxon>Bacillati</taxon>
        <taxon>Actinomycetota</taxon>
        <taxon>Actinomycetes</taxon>
        <taxon>Bifidobacteriales</taxon>
        <taxon>Bifidobacteriaceae</taxon>
        <taxon>Bifidobacterium</taxon>
    </lineage>
</organism>
<proteinExistence type="predicted"/>
<keyword evidence="5" id="KW-1185">Reference proteome</keyword>
<dbReference type="Pfam" id="PF13540">
    <property type="entry name" value="RCC1_2"/>
    <property type="match status" value="1"/>
</dbReference>
<dbReference type="Gene3D" id="2.130.10.30">
    <property type="entry name" value="Regulator of chromosome condensation 1/beta-lactamase-inhibitor protein II"/>
    <property type="match status" value="5"/>
</dbReference>
<dbReference type="InterPro" id="IPR051625">
    <property type="entry name" value="Signaling_Regulatory_Domain"/>
</dbReference>
<dbReference type="PROSITE" id="PS00626">
    <property type="entry name" value="RCC1_2"/>
    <property type="match status" value="1"/>
</dbReference>